<dbReference type="GO" id="GO:0000160">
    <property type="term" value="P:phosphorelay signal transduction system"/>
    <property type="evidence" value="ECO:0007669"/>
    <property type="project" value="InterPro"/>
</dbReference>
<dbReference type="RefSeq" id="WP_065136821.1">
    <property type="nucleotide sequence ID" value="NZ_MAEM01000507.1"/>
</dbReference>
<feature type="domain" description="Response regulatory" evidence="2">
    <location>
        <begin position="14"/>
        <end position="133"/>
    </location>
</feature>
<sequence length="148" mass="15990">MTEVTTVAGHTRLRVLVYSDNAQTRRQVIQALGTRPLADLPEISYLQVATSSVIIDWVDAGDVDLAILDGEATPAGGMGIAKQLTDEVDQCPPILILTGRPDDAWLAHWSRADAVVPHPIDPIRLADAAVPLLRSRLLAGGSRRLIER</sequence>
<dbReference type="InterPro" id="IPR011006">
    <property type="entry name" value="CheY-like_superfamily"/>
</dbReference>
<evidence type="ECO:0000313" key="4">
    <source>
        <dbReference type="Proteomes" id="UP000093757"/>
    </source>
</evidence>
<dbReference type="Proteomes" id="UP000093757">
    <property type="component" value="Unassembled WGS sequence"/>
</dbReference>
<organism evidence="3 4">
    <name type="scientific">Mycobacterium gordonae</name>
    <dbReference type="NCBI Taxonomy" id="1778"/>
    <lineage>
        <taxon>Bacteria</taxon>
        <taxon>Bacillati</taxon>
        <taxon>Actinomycetota</taxon>
        <taxon>Actinomycetes</taxon>
        <taxon>Mycobacteriales</taxon>
        <taxon>Mycobacteriaceae</taxon>
        <taxon>Mycobacterium</taxon>
    </lineage>
</organism>
<dbReference type="EMBL" id="MAEM01000507">
    <property type="protein sequence ID" value="OBR98662.1"/>
    <property type="molecule type" value="Genomic_DNA"/>
</dbReference>
<dbReference type="OrthoDB" id="3395459at2"/>
<dbReference type="InterPro" id="IPR001789">
    <property type="entry name" value="Sig_transdc_resp-reg_receiver"/>
</dbReference>
<evidence type="ECO:0000259" key="2">
    <source>
        <dbReference type="PROSITE" id="PS50110"/>
    </source>
</evidence>
<evidence type="ECO:0000313" key="3">
    <source>
        <dbReference type="EMBL" id="OBR98662.1"/>
    </source>
</evidence>
<accession>A0A1A6B8L1</accession>
<keyword evidence="1" id="KW-0597">Phosphoprotein</keyword>
<comment type="caution">
    <text evidence="3">The sequence shown here is derived from an EMBL/GenBank/DDBJ whole genome shotgun (WGS) entry which is preliminary data.</text>
</comment>
<dbReference type="AlphaFoldDB" id="A0A1A6B8L1"/>
<feature type="modified residue" description="4-aspartylphosphate" evidence="1">
    <location>
        <position position="69"/>
    </location>
</feature>
<proteinExistence type="predicted"/>
<dbReference type="Gene3D" id="3.40.50.2300">
    <property type="match status" value="1"/>
</dbReference>
<dbReference type="PROSITE" id="PS50110">
    <property type="entry name" value="RESPONSE_REGULATORY"/>
    <property type="match status" value="1"/>
</dbReference>
<evidence type="ECO:0000256" key="1">
    <source>
        <dbReference type="PROSITE-ProRule" id="PRU00169"/>
    </source>
</evidence>
<name>A0A1A6B8L1_MYCGO</name>
<dbReference type="SUPFAM" id="SSF52172">
    <property type="entry name" value="CheY-like"/>
    <property type="match status" value="1"/>
</dbReference>
<protein>
    <recommendedName>
        <fullName evidence="2">Response regulatory domain-containing protein</fullName>
    </recommendedName>
</protein>
<gene>
    <name evidence="3" type="ORF">A9W98_33800</name>
</gene>
<reference evidence="3 4" key="1">
    <citation type="submission" date="2016-06" db="EMBL/GenBank/DDBJ databases">
        <authorList>
            <person name="Kjaerup R.B."/>
            <person name="Dalgaard T.S."/>
            <person name="Juul-Madsen H.R."/>
        </authorList>
    </citation>
    <scope>NUCLEOTIDE SEQUENCE [LARGE SCALE GENOMIC DNA]</scope>
    <source>
        <strain evidence="3 4">1245752.6</strain>
    </source>
</reference>